<reference evidence="4 5" key="1">
    <citation type="submission" date="2023-10" db="EMBL/GenBank/DDBJ databases">
        <authorList>
            <person name="Choi B."/>
        </authorList>
    </citation>
    <scope>NUCLEOTIDE SEQUENCE [LARGE SCALE GENOMIC DNA]</scope>
    <source>
        <strain evidence="4 5">UMB5448B</strain>
    </source>
</reference>
<evidence type="ECO:0000256" key="1">
    <source>
        <dbReference type="SAM" id="MobiDB-lite"/>
    </source>
</evidence>
<evidence type="ECO:0000259" key="3">
    <source>
        <dbReference type="Pfam" id="PF03703"/>
    </source>
</evidence>
<gene>
    <name evidence="4" type="ORF">R0V15_00395</name>
</gene>
<feature type="transmembrane region" description="Helical" evidence="2">
    <location>
        <begin position="65"/>
        <end position="84"/>
    </location>
</feature>
<dbReference type="InterPro" id="IPR005182">
    <property type="entry name" value="YdbS-like_PH"/>
</dbReference>
<evidence type="ECO:0000313" key="5">
    <source>
        <dbReference type="Proteomes" id="UP001323411"/>
    </source>
</evidence>
<feature type="region of interest" description="Disordered" evidence="1">
    <location>
        <begin position="546"/>
        <end position="574"/>
    </location>
</feature>
<feature type="domain" description="YdbS-like PH" evidence="3">
    <location>
        <begin position="130"/>
        <end position="203"/>
    </location>
</feature>
<dbReference type="EMBL" id="CP138854">
    <property type="protein sequence ID" value="WPJ89092.1"/>
    <property type="molecule type" value="Genomic_DNA"/>
</dbReference>
<organism evidence="4 5">
    <name type="scientific">Schaalia turicensis</name>
    <dbReference type="NCBI Taxonomy" id="131111"/>
    <lineage>
        <taxon>Bacteria</taxon>
        <taxon>Bacillati</taxon>
        <taxon>Actinomycetota</taxon>
        <taxon>Actinomycetes</taxon>
        <taxon>Actinomycetales</taxon>
        <taxon>Actinomycetaceae</taxon>
        <taxon>Schaalia</taxon>
    </lineage>
</organism>
<name>A0ABZ0RAK2_9ACTO</name>
<dbReference type="Pfam" id="PF03703">
    <property type="entry name" value="bPH_2"/>
    <property type="match status" value="2"/>
</dbReference>
<dbReference type="PANTHER" id="PTHR34473:SF2">
    <property type="entry name" value="UPF0699 TRANSMEMBRANE PROTEIN YDBT"/>
    <property type="match status" value="1"/>
</dbReference>
<sequence length="574" mass="61937">MAGPETSPESGIAQGTTGVVSAAPGELPGVTNALPAAPGALPTAPGVSATAISGTWQPVSKWTPWSSLLSLWFFVIVGGGYIAIKRLEDTDSPGIVWSEFVDLLRSFWLIAVGIAVGVTLITGIIAAIQWRHMAWMFDADGVHMRSGVLFKQHRHVRWDRIQSVDVTQKLLARLVRQASLSITSGGEKVEIGWLALHEAEKLRPLVLALAEKMRSGENTEVPDLATVSRAQAHPPLYAMSGRRFLASLVLSPRIILAVITVAGSVISYLVTEEGGSFALLFLIIALVWQPISSLQANWQARIAPNAEGIEKQEGLFSRRTLALPQHRVHALSFKKPNLWPGWWKLQACVMSGSLLEATQTANDALVPVGTVEDVLTVARELGFAEGATAPGSGADAVPEAAGIAGTTNPVPETALQTTPETALQTALQTTPQTGVPNAAQLRTYLLDDGALPGFIPNPRSSRWLDPIGWKRSGIFVGDDVIIMRRGWFWYREVTILLREHYQSAIISQGPLERRFQLATLRWGTVGMAVEARAKHMDSATASQILTTTVSDRGQVPRGWHPELPPAGSAAPRRE</sequence>
<keyword evidence="2" id="KW-1133">Transmembrane helix</keyword>
<protein>
    <submittedName>
        <fullName evidence="4">PH domain-containing protein</fullName>
    </submittedName>
</protein>
<dbReference type="Proteomes" id="UP001323411">
    <property type="component" value="Chromosome"/>
</dbReference>
<accession>A0ABZ0RAK2</accession>
<keyword evidence="2" id="KW-0812">Transmembrane</keyword>
<evidence type="ECO:0000256" key="2">
    <source>
        <dbReference type="SAM" id="Phobius"/>
    </source>
</evidence>
<proteinExistence type="predicted"/>
<dbReference type="PANTHER" id="PTHR34473">
    <property type="entry name" value="UPF0699 TRANSMEMBRANE PROTEIN YDBS"/>
    <property type="match status" value="1"/>
</dbReference>
<evidence type="ECO:0000313" key="4">
    <source>
        <dbReference type="EMBL" id="WPJ89092.1"/>
    </source>
</evidence>
<keyword evidence="5" id="KW-1185">Reference proteome</keyword>
<feature type="transmembrane region" description="Helical" evidence="2">
    <location>
        <begin position="107"/>
        <end position="128"/>
    </location>
</feature>
<feature type="domain" description="YdbS-like PH" evidence="3">
    <location>
        <begin position="469"/>
        <end position="545"/>
    </location>
</feature>
<keyword evidence="2" id="KW-0472">Membrane</keyword>
<feature type="transmembrane region" description="Helical" evidence="2">
    <location>
        <begin position="244"/>
        <end position="268"/>
    </location>
</feature>
<dbReference type="RefSeq" id="WP_016441805.1">
    <property type="nucleotide sequence ID" value="NZ_CP138854.1"/>
</dbReference>